<keyword evidence="8" id="KW-1185">Reference proteome</keyword>
<evidence type="ECO:0000256" key="5">
    <source>
        <dbReference type="SAM" id="SignalP"/>
    </source>
</evidence>
<gene>
    <name evidence="7" type="ORF">ACFQ3L_02950</name>
</gene>
<sequence>MKKWLIGLASVLMVGVLAACGNSQTSSSKSSDSVKLVTPKTLTIGLEGTYQPYSYHENGKLTGFEVELGKKIAAELNLKPKFVETKWDSLIAGLDVDKYDIILNNVAKTPERAAKYRFTAPYTSGKSQLAVKKDNTTIKSLKDIKGKKMAQSVTSNNAANVKKLGGVIVPVDGFAQSVTLIEQGRADGTVNESASFYSYLKQQPNADIKLISVGNTIKANPARGLLRKDEAPLQKKVTKAIEKLRQNGQLGKLAKKYFGSDITK</sequence>
<dbReference type="SUPFAM" id="SSF53850">
    <property type="entry name" value="Periplasmic binding protein-like II"/>
    <property type="match status" value="1"/>
</dbReference>
<dbReference type="PANTHER" id="PTHR35936">
    <property type="entry name" value="MEMBRANE-BOUND LYTIC MUREIN TRANSGLYCOSYLASE F"/>
    <property type="match status" value="1"/>
</dbReference>
<comment type="similarity">
    <text evidence="2 4">Belongs to the bacterial solute-binding protein 3 family.</text>
</comment>
<dbReference type="RefSeq" id="WP_125584272.1">
    <property type="nucleotide sequence ID" value="NZ_JBHTMO010000006.1"/>
</dbReference>
<dbReference type="SMART" id="SM00062">
    <property type="entry name" value="PBPb"/>
    <property type="match status" value="1"/>
</dbReference>
<evidence type="ECO:0000259" key="6">
    <source>
        <dbReference type="SMART" id="SM00062"/>
    </source>
</evidence>
<dbReference type="InterPro" id="IPR018313">
    <property type="entry name" value="SBP_3_CS"/>
</dbReference>
<dbReference type="Pfam" id="PF00497">
    <property type="entry name" value="SBP_bac_3"/>
    <property type="match status" value="1"/>
</dbReference>
<comment type="caution">
    <text evidence="7">The sequence shown here is derived from an EMBL/GenBank/DDBJ whole genome shotgun (WGS) entry which is preliminary data.</text>
</comment>
<evidence type="ECO:0000256" key="2">
    <source>
        <dbReference type="ARBA" id="ARBA00010333"/>
    </source>
</evidence>
<dbReference type="Gene3D" id="3.40.190.10">
    <property type="entry name" value="Periplasmic binding protein-like II"/>
    <property type="match status" value="2"/>
</dbReference>
<dbReference type="Proteomes" id="UP001597249">
    <property type="component" value="Unassembled WGS sequence"/>
</dbReference>
<evidence type="ECO:0000256" key="3">
    <source>
        <dbReference type="ARBA" id="ARBA00022729"/>
    </source>
</evidence>
<comment type="subcellular location">
    <subcellularLocation>
        <location evidence="1">Cell envelope</location>
    </subcellularLocation>
</comment>
<name>A0ABW4B8B3_9LACO</name>
<dbReference type="PROSITE" id="PS51257">
    <property type="entry name" value="PROKAR_LIPOPROTEIN"/>
    <property type="match status" value="1"/>
</dbReference>
<dbReference type="PROSITE" id="PS01039">
    <property type="entry name" value="SBP_BACTERIAL_3"/>
    <property type="match status" value="1"/>
</dbReference>
<feature type="chain" id="PRO_5045615348" evidence="5">
    <location>
        <begin position="19"/>
        <end position="264"/>
    </location>
</feature>
<keyword evidence="3 5" id="KW-0732">Signal</keyword>
<dbReference type="EMBL" id="JBHTMO010000006">
    <property type="protein sequence ID" value="MFD1392545.1"/>
    <property type="molecule type" value="Genomic_DNA"/>
</dbReference>
<evidence type="ECO:0000256" key="4">
    <source>
        <dbReference type="RuleBase" id="RU003744"/>
    </source>
</evidence>
<dbReference type="PANTHER" id="PTHR35936:SF34">
    <property type="entry name" value="ABC TRANSPORTER EXTRACELLULAR-BINDING PROTEIN YCKB-RELATED"/>
    <property type="match status" value="1"/>
</dbReference>
<protein>
    <submittedName>
        <fullName evidence="7">Transporter substrate-binding domain-containing protein</fullName>
    </submittedName>
</protein>
<dbReference type="InterPro" id="IPR001638">
    <property type="entry name" value="Solute-binding_3/MltF_N"/>
</dbReference>
<organism evidence="7 8">
    <name type="scientific">Lacticaseibacillus jixianensis</name>
    <dbReference type="NCBI Taxonomy" id="2486012"/>
    <lineage>
        <taxon>Bacteria</taxon>
        <taxon>Bacillati</taxon>
        <taxon>Bacillota</taxon>
        <taxon>Bacilli</taxon>
        <taxon>Lactobacillales</taxon>
        <taxon>Lactobacillaceae</taxon>
        <taxon>Lacticaseibacillus</taxon>
    </lineage>
</organism>
<evidence type="ECO:0000313" key="7">
    <source>
        <dbReference type="EMBL" id="MFD1392545.1"/>
    </source>
</evidence>
<proteinExistence type="inferred from homology"/>
<accession>A0ABW4B8B3</accession>
<reference evidence="8" key="1">
    <citation type="journal article" date="2019" name="Int. J. Syst. Evol. Microbiol.">
        <title>The Global Catalogue of Microorganisms (GCM) 10K type strain sequencing project: providing services to taxonomists for standard genome sequencing and annotation.</title>
        <authorList>
            <consortium name="The Broad Institute Genomics Platform"/>
            <consortium name="The Broad Institute Genome Sequencing Center for Infectious Disease"/>
            <person name="Wu L."/>
            <person name="Ma J."/>
        </authorList>
    </citation>
    <scope>NUCLEOTIDE SEQUENCE [LARGE SCALE GENOMIC DNA]</scope>
    <source>
        <strain evidence="8">CCM 8911</strain>
    </source>
</reference>
<feature type="signal peptide" evidence="5">
    <location>
        <begin position="1"/>
        <end position="18"/>
    </location>
</feature>
<evidence type="ECO:0000256" key="1">
    <source>
        <dbReference type="ARBA" id="ARBA00004196"/>
    </source>
</evidence>
<evidence type="ECO:0000313" key="8">
    <source>
        <dbReference type="Proteomes" id="UP001597249"/>
    </source>
</evidence>
<feature type="domain" description="Solute-binding protein family 3/N-terminal" evidence="6">
    <location>
        <begin position="41"/>
        <end position="261"/>
    </location>
</feature>